<keyword evidence="2" id="KW-0238">DNA-binding</keyword>
<gene>
    <name evidence="4" type="ORF">BCL90_3486</name>
    <name evidence="5" type="ORF">E3V97_18910</name>
</gene>
<evidence type="ECO:0000256" key="2">
    <source>
        <dbReference type="ARBA" id="ARBA00023125"/>
    </source>
</evidence>
<evidence type="ECO:0000259" key="3">
    <source>
        <dbReference type="Pfam" id="PF03235"/>
    </source>
</evidence>
<dbReference type="InterPro" id="IPR044946">
    <property type="entry name" value="Restrct_endonuc_typeI_TRD_sf"/>
</dbReference>
<dbReference type="GO" id="GO:0003677">
    <property type="term" value="F:DNA binding"/>
    <property type="evidence" value="ECO:0007669"/>
    <property type="project" value="UniProtKB-KW"/>
</dbReference>
<dbReference type="PANTHER" id="PTHR39639">
    <property type="entry name" value="CHROMOSOME 16, WHOLE GENOME SHOTGUN SEQUENCE"/>
    <property type="match status" value="1"/>
</dbReference>
<dbReference type="Proteomes" id="UP000297429">
    <property type="component" value="Unassembled WGS sequence"/>
</dbReference>
<reference evidence="5 7" key="2">
    <citation type="submission" date="2019-03" db="EMBL/GenBank/DDBJ databases">
        <authorList>
            <person name="He R.-H."/>
        </authorList>
    </citation>
    <scope>NUCLEOTIDE SEQUENCE [LARGE SCALE GENOMIC DNA]</scope>
    <source>
        <strain evidence="5 7">DSM 19624</strain>
    </source>
</reference>
<dbReference type="Pfam" id="PF03235">
    <property type="entry name" value="GmrSD_N"/>
    <property type="match status" value="1"/>
</dbReference>
<evidence type="ECO:0000313" key="4">
    <source>
        <dbReference type="EMBL" id="RLJ75137.1"/>
    </source>
</evidence>
<evidence type="ECO:0000313" key="6">
    <source>
        <dbReference type="Proteomes" id="UP000273898"/>
    </source>
</evidence>
<evidence type="ECO:0000313" key="7">
    <source>
        <dbReference type="Proteomes" id="UP000297429"/>
    </source>
</evidence>
<organism evidence="4 6">
    <name type="scientific">Pedobacter alluvionis</name>
    <dbReference type="NCBI Taxonomy" id="475253"/>
    <lineage>
        <taxon>Bacteria</taxon>
        <taxon>Pseudomonadati</taxon>
        <taxon>Bacteroidota</taxon>
        <taxon>Sphingobacteriia</taxon>
        <taxon>Sphingobacteriales</taxon>
        <taxon>Sphingobacteriaceae</taxon>
        <taxon>Pedobacter</taxon>
    </lineage>
</organism>
<proteinExistence type="predicted"/>
<dbReference type="Gene3D" id="3.90.220.20">
    <property type="entry name" value="DNA methylase specificity domains"/>
    <property type="match status" value="1"/>
</dbReference>
<feature type="domain" description="GmrSD restriction endonucleases N-terminal" evidence="3">
    <location>
        <begin position="20"/>
        <end position="177"/>
    </location>
</feature>
<reference evidence="4 6" key="1">
    <citation type="submission" date="2018-10" db="EMBL/GenBank/DDBJ databases">
        <title>Genomic Encyclopedia of Archaeal and Bacterial Type Strains, Phase II (KMG-II): from individual species to whole genera.</title>
        <authorList>
            <person name="Goeker M."/>
        </authorList>
    </citation>
    <scope>NUCLEOTIDE SEQUENCE [LARGE SCALE GENOMIC DNA]</scope>
    <source>
        <strain evidence="4 6">DSM 19624</strain>
    </source>
</reference>
<protein>
    <submittedName>
        <fullName evidence="5">DUF262 domain-containing protein</fullName>
    </submittedName>
    <submittedName>
        <fullName evidence="4">Uncharacterized protein DUF262</fullName>
    </submittedName>
</protein>
<dbReference type="PANTHER" id="PTHR39639:SF1">
    <property type="entry name" value="DUF262 DOMAIN-CONTAINING PROTEIN"/>
    <property type="match status" value="1"/>
</dbReference>
<name>A0A497Y3U7_9SPHI</name>
<dbReference type="EMBL" id="SOPX01000003">
    <property type="protein sequence ID" value="TFB30241.1"/>
    <property type="molecule type" value="Genomic_DNA"/>
</dbReference>
<dbReference type="InterPro" id="IPR004919">
    <property type="entry name" value="GmrSD_N"/>
</dbReference>
<keyword evidence="1" id="KW-0680">Restriction system</keyword>
<evidence type="ECO:0000313" key="5">
    <source>
        <dbReference type="EMBL" id="TFB30241.1"/>
    </source>
</evidence>
<dbReference type="AlphaFoldDB" id="A0A497Y3U7"/>
<dbReference type="GO" id="GO:0009307">
    <property type="term" value="P:DNA restriction-modification system"/>
    <property type="evidence" value="ECO:0007669"/>
    <property type="project" value="UniProtKB-KW"/>
</dbReference>
<evidence type="ECO:0000256" key="1">
    <source>
        <dbReference type="ARBA" id="ARBA00022747"/>
    </source>
</evidence>
<keyword evidence="7" id="KW-1185">Reference proteome</keyword>
<dbReference type="OrthoDB" id="9764212at2"/>
<dbReference type="SUPFAM" id="SSF116734">
    <property type="entry name" value="DNA methylase specificity domain"/>
    <property type="match status" value="1"/>
</dbReference>
<accession>A0A497Y3U7</accession>
<dbReference type="Proteomes" id="UP000273898">
    <property type="component" value="Unassembled WGS sequence"/>
</dbReference>
<comment type="caution">
    <text evidence="4">The sequence shown here is derived from an EMBL/GenBank/DDBJ whole genome shotgun (WGS) entry which is preliminary data.</text>
</comment>
<sequence length="1032" mass="121330">MEISEIFENYIKIEPKVMSIESLFNNEERVSKTNYKPFYQRNYVWDDEKATYFIESILLGTEIPPLIYFRNSEGTEIVDGRQRYETILRFKENDFKLRKNGLQKLENIGIANKYFKNLDDKLQELFWDTKLRIIEFSFHSKSLINDEYEDIVKKEIFKRYNSGITPLKPTDIDKAAYIEDDLNSYFKRKLNSDAVLYGDVSSLLYFEKSNIEVILKKIRQLLVLHNIPIKYFSIKKDAIIAKYFDFLFNSLNELEIENVFDGFVAKINQLKKLRNYLKESNTTYNRLIFECVYWALSVLEVETGSKMVLSDFELKNLANYISLNKDAYKMERSSFSKELHHRFQVTSKFFHEKFQIDFTAYLQNNADFKLKTQELEPKNSEMAGFEELRINKPEPSSIAIDDICRQMEKQRFLIRPPYQRNEVINKKKSSSIIESILMGIKLPPIFVFKRKDDISEVLDGQQRLLSILGFIRKPYLDENNIKQYSGKDGYSLNLKNGVLKTLNGKSFEGLSKDQKDKIKNFDLWIIEINEKNNEHFDPIDLFIRLNNKPYPIKEDTFEMWNSYISRDIIESIKAVHKNNKDWFYFRKNNSRMEDENIYTSLIFLQYQKIKNVLTDGEKVKDLDIYKIGDKINLRLKAKNDITKILESNEIKNDFINAIFDFEFDFLKKLRIVLSDDEPTSQSVSSMLDGIFGKENNRRTQQSFYAIWYFINDLPLKNLESNKIEARKGLNHLFRVMDDVISKTEFEECVKDFKKLFNTVPHSIDRNISDIFYVAPIRLSDIAEIHSGININLLKKYNKIVNSNPIDYIKEHEINHFKIKPLGSANSVALDDRSEETRNFYENPTKIIIKKINLNNRRLAVGVTSQRAVFGNNNIMLTIKRSGYNYKFITCILSSSLIGYYVHLNSSGSSNATQISSHLVREIPLPIVNLEEQLPLIRMYDYISNLPEGTTFHGFFIRLIDALTYEIYFKEEFTKYELNFSKYLKDLPDITQVDPTEFLSKLYHELSDSNHAISSSLYRLLTMGLVVEVEGIV</sequence>
<dbReference type="RefSeq" id="WP_121285106.1">
    <property type="nucleotide sequence ID" value="NZ_RCCK01000012.1"/>
</dbReference>
<dbReference type="EMBL" id="RCCK01000012">
    <property type="protein sequence ID" value="RLJ75137.1"/>
    <property type="molecule type" value="Genomic_DNA"/>
</dbReference>